<dbReference type="RefSeq" id="XP_047760067.1">
    <property type="nucleotide sequence ID" value="XM_047904152.1"/>
</dbReference>
<reference evidence="2" key="1">
    <citation type="submission" date="2021-12" db="EMBL/GenBank/DDBJ databases">
        <authorList>
            <person name="Zaccaron A."/>
            <person name="Stergiopoulos I."/>
        </authorList>
    </citation>
    <scope>NUCLEOTIDE SEQUENCE</scope>
    <source>
        <strain evidence="2">Race5_Kim</strain>
    </source>
</reference>
<accession>A0A9Q8LE18</accession>
<evidence type="ECO:0000256" key="1">
    <source>
        <dbReference type="SAM" id="MobiDB-lite"/>
    </source>
</evidence>
<feature type="compositionally biased region" description="Basic and acidic residues" evidence="1">
    <location>
        <begin position="91"/>
        <end position="107"/>
    </location>
</feature>
<evidence type="ECO:0000313" key="3">
    <source>
        <dbReference type="Proteomes" id="UP000756132"/>
    </source>
</evidence>
<dbReference type="AlphaFoldDB" id="A0A9Q8LE18"/>
<name>A0A9Q8LE18_PASFU</name>
<feature type="region of interest" description="Disordered" evidence="1">
    <location>
        <begin position="88"/>
        <end position="107"/>
    </location>
</feature>
<organism evidence="2 3">
    <name type="scientific">Passalora fulva</name>
    <name type="common">Tomato leaf mold</name>
    <name type="synonym">Cladosporium fulvum</name>
    <dbReference type="NCBI Taxonomy" id="5499"/>
    <lineage>
        <taxon>Eukaryota</taxon>
        <taxon>Fungi</taxon>
        <taxon>Dikarya</taxon>
        <taxon>Ascomycota</taxon>
        <taxon>Pezizomycotina</taxon>
        <taxon>Dothideomycetes</taxon>
        <taxon>Dothideomycetidae</taxon>
        <taxon>Mycosphaerellales</taxon>
        <taxon>Mycosphaerellaceae</taxon>
        <taxon>Fulvia</taxon>
    </lineage>
</organism>
<dbReference type="KEGG" id="ffu:CLAFUR5_05004"/>
<sequence length="107" mass="11485">MSDKIQTNDDIDAAKTLVSISKPTNKEGGAVHSKRMPEKIASPTYKKVPDPSDDRSQKELDAASALVQSQSKAMVPEGGLAAFEASLKAGQEADRTTEEKKVLREGK</sequence>
<feature type="region of interest" description="Disordered" evidence="1">
    <location>
        <begin position="1"/>
        <end position="71"/>
    </location>
</feature>
<reference evidence="2" key="2">
    <citation type="journal article" date="2022" name="Microb. Genom.">
        <title>A chromosome-scale genome assembly of the tomato pathogen Cladosporium fulvum reveals a compartmentalized genome architecture and the presence of a dispensable chromosome.</title>
        <authorList>
            <person name="Zaccaron A.Z."/>
            <person name="Chen L.H."/>
            <person name="Samaras A."/>
            <person name="Stergiopoulos I."/>
        </authorList>
    </citation>
    <scope>NUCLEOTIDE SEQUENCE</scope>
    <source>
        <strain evidence="2">Race5_Kim</strain>
    </source>
</reference>
<dbReference type="Proteomes" id="UP000756132">
    <property type="component" value="Chromosome 4"/>
</dbReference>
<gene>
    <name evidence="2" type="ORF">CLAFUR5_05004</name>
</gene>
<evidence type="ECO:0000313" key="2">
    <source>
        <dbReference type="EMBL" id="UJO15701.1"/>
    </source>
</evidence>
<keyword evidence="3" id="KW-1185">Reference proteome</keyword>
<feature type="compositionally biased region" description="Basic and acidic residues" evidence="1">
    <location>
        <begin position="47"/>
        <end position="61"/>
    </location>
</feature>
<proteinExistence type="predicted"/>
<protein>
    <submittedName>
        <fullName evidence="2">Uncharacterized protein</fullName>
    </submittedName>
</protein>
<dbReference type="GeneID" id="71984882"/>
<dbReference type="EMBL" id="CP090166">
    <property type="protein sequence ID" value="UJO15701.1"/>
    <property type="molecule type" value="Genomic_DNA"/>
</dbReference>